<keyword evidence="16 24" id="KW-1133">Transmembrane helix</keyword>
<evidence type="ECO:0000256" key="16">
    <source>
        <dbReference type="ARBA" id="ARBA00022989"/>
    </source>
</evidence>
<dbReference type="PANTHER" id="PTHR48056:SF89">
    <property type="entry name" value="OS06G0585982 PROTEIN"/>
    <property type="match status" value="1"/>
</dbReference>
<keyword evidence="11 25" id="KW-0732">Signal</keyword>
<evidence type="ECO:0000256" key="18">
    <source>
        <dbReference type="ARBA" id="ARBA00023170"/>
    </source>
</evidence>
<organism evidence="27 28">
    <name type="scientific">Hibiscus trionum</name>
    <name type="common">Flower of an hour</name>
    <dbReference type="NCBI Taxonomy" id="183268"/>
    <lineage>
        <taxon>Eukaryota</taxon>
        <taxon>Viridiplantae</taxon>
        <taxon>Streptophyta</taxon>
        <taxon>Embryophyta</taxon>
        <taxon>Tracheophyta</taxon>
        <taxon>Spermatophyta</taxon>
        <taxon>Magnoliopsida</taxon>
        <taxon>eudicotyledons</taxon>
        <taxon>Gunneridae</taxon>
        <taxon>Pentapetalae</taxon>
        <taxon>rosids</taxon>
        <taxon>malvids</taxon>
        <taxon>Malvales</taxon>
        <taxon>Malvaceae</taxon>
        <taxon>Malvoideae</taxon>
        <taxon>Hibiscus</taxon>
    </lineage>
</organism>
<dbReference type="FunFam" id="3.80.10.10:FF:000317">
    <property type="entry name" value="Inactive leucine-rich repeat receptor-like protein kinase"/>
    <property type="match status" value="1"/>
</dbReference>
<comment type="similarity">
    <text evidence="3">Belongs to the protein kinase superfamily. Ser/Thr protein kinase family.</text>
</comment>
<keyword evidence="6" id="KW-0723">Serine/threonine-protein kinase</keyword>
<dbReference type="EMBL" id="BSYR01000003">
    <property type="protein sequence ID" value="GMI64927.1"/>
    <property type="molecule type" value="Genomic_DNA"/>
</dbReference>
<evidence type="ECO:0000256" key="12">
    <source>
        <dbReference type="ARBA" id="ARBA00022737"/>
    </source>
</evidence>
<dbReference type="Pfam" id="PF13855">
    <property type="entry name" value="LRR_8"/>
    <property type="match status" value="1"/>
</dbReference>
<dbReference type="Gene3D" id="3.80.10.10">
    <property type="entry name" value="Ribonuclease Inhibitor"/>
    <property type="match status" value="4"/>
</dbReference>
<dbReference type="InterPro" id="IPR017441">
    <property type="entry name" value="Protein_kinase_ATP_BS"/>
</dbReference>
<keyword evidence="19" id="KW-0325">Glycoprotein</keyword>
<keyword evidence="14" id="KW-0418">Kinase</keyword>
<comment type="catalytic activity">
    <reaction evidence="21">
        <text>L-seryl-[protein] + ATP = O-phospho-L-seryl-[protein] + ADP + H(+)</text>
        <dbReference type="Rhea" id="RHEA:17989"/>
        <dbReference type="Rhea" id="RHEA-COMP:9863"/>
        <dbReference type="Rhea" id="RHEA-COMP:11604"/>
        <dbReference type="ChEBI" id="CHEBI:15378"/>
        <dbReference type="ChEBI" id="CHEBI:29999"/>
        <dbReference type="ChEBI" id="CHEBI:30616"/>
        <dbReference type="ChEBI" id="CHEBI:83421"/>
        <dbReference type="ChEBI" id="CHEBI:456216"/>
        <dbReference type="EC" id="2.7.11.1"/>
    </reaction>
</comment>
<dbReference type="Proteomes" id="UP001165190">
    <property type="component" value="Unassembled WGS sequence"/>
</dbReference>
<evidence type="ECO:0000256" key="23">
    <source>
        <dbReference type="SAM" id="MobiDB-lite"/>
    </source>
</evidence>
<dbReference type="InterPro" id="IPR011009">
    <property type="entry name" value="Kinase-like_dom_sf"/>
</dbReference>
<keyword evidence="18 27" id="KW-0675">Receptor</keyword>
<feature type="domain" description="Protein kinase" evidence="26">
    <location>
        <begin position="702"/>
        <end position="999"/>
    </location>
</feature>
<dbReference type="FunFam" id="3.80.10.10:FF:000101">
    <property type="entry name" value="LRR receptor-like serine/threonine-protein kinase ERECTA"/>
    <property type="match status" value="1"/>
</dbReference>
<evidence type="ECO:0000256" key="14">
    <source>
        <dbReference type="ARBA" id="ARBA00022777"/>
    </source>
</evidence>
<comment type="caution">
    <text evidence="27">The sequence shown here is derived from an EMBL/GenBank/DDBJ whole genome shotgun (WGS) entry which is preliminary data.</text>
</comment>
<evidence type="ECO:0000256" key="4">
    <source>
        <dbReference type="ARBA" id="ARBA00012513"/>
    </source>
</evidence>
<evidence type="ECO:0000256" key="6">
    <source>
        <dbReference type="ARBA" id="ARBA00022527"/>
    </source>
</evidence>
<dbReference type="InterPro" id="IPR032675">
    <property type="entry name" value="LRR_dom_sf"/>
</dbReference>
<dbReference type="GO" id="GO:0004674">
    <property type="term" value="F:protein serine/threonine kinase activity"/>
    <property type="evidence" value="ECO:0007669"/>
    <property type="project" value="UniProtKB-KW"/>
</dbReference>
<evidence type="ECO:0000256" key="11">
    <source>
        <dbReference type="ARBA" id="ARBA00022729"/>
    </source>
</evidence>
<protein>
    <recommendedName>
        <fullName evidence="4">non-specific serine/threonine protein kinase</fullName>
        <ecNumber evidence="4">2.7.11.1</ecNumber>
    </recommendedName>
</protein>
<accession>A0A9W7GSN5</accession>
<evidence type="ECO:0000256" key="21">
    <source>
        <dbReference type="ARBA" id="ARBA00048679"/>
    </source>
</evidence>
<dbReference type="Pfam" id="PF00560">
    <property type="entry name" value="LRR_1"/>
    <property type="match status" value="5"/>
</dbReference>
<dbReference type="PROSITE" id="PS00108">
    <property type="entry name" value="PROTEIN_KINASE_ST"/>
    <property type="match status" value="1"/>
</dbReference>
<evidence type="ECO:0000256" key="10">
    <source>
        <dbReference type="ARBA" id="ARBA00022692"/>
    </source>
</evidence>
<keyword evidence="12" id="KW-0677">Repeat</keyword>
<dbReference type="InterPro" id="IPR013210">
    <property type="entry name" value="LRR_N_plant-typ"/>
</dbReference>
<evidence type="ECO:0000256" key="22">
    <source>
        <dbReference type="PROSITE-ProRule" id="PRU10141"/>
    </source>
</evidence>
<evidence type="ECO:0000256" key="8">
    <source>
        <dbReference type="ARBA" id="ARBA00022614"/>
    </source>
</evidence>
<dbReference type="Pfam" id="PF00069">
    <property type="entry name" value="Pkinase"/>
    <property type="match status" value="1"/>
</dbReference>
<dbReference type="PANTHER" id="PTHR48056">
    <property type="entry name" value="LRR RECEPTOR-LIKE SERINE/THREONINE-PROTEIN KINASE-RELATED"/>
    <property type="match status" value="1"/>
</dbReference>
<dbReference type="InterPro" id="IPR050647">
    <property type="entry name" value="Plant_LRR-RLKs"/>
</dbReference>
<evidence type="ECO:0000256" key="24">
    <source>
        <dbReference type="SAM" id="Phobius"/>
    </source>
</evidence>
<evidence type="ECO:0000256" key="17">
    <source>
        <dbReference type="ARBA" id="ARBA00023136"/>
    </source>
</evidence>
<gene>
    <name evidence="27" type="ORF">HRI_000162000</name>
</gene>
<feature type="transmembrane region" description="Helical" evidence="24">
    <location>
        <begin position="647"/>
        <end position="669"/>
    </location>
</feature>
<dbReference type="InterPro" id="IPR008271">
    <property type="entry name" value="Ser/Thr_kinase_AS"/>
</dbReference>
<dbReference type="Gene3D" id="3.30.200.20">
    <property type="entry name" value="Phosphorylase Kinase, domain 1"/>
    <property type="match status" value="1"/>
</dbReference>
<feature type="binding site" evidence="22">
    <location>
        <position position="729"/>
    </location>
    <ligand>
        <name>ATP</name>
        <dbReference type="ChEBI" id="CHEBI:30616"/>
    </ligand>
</feature>
<evidence type="ECO:0000256" key="15">
    <source>
        <dbReference type="ARBA" id="ARBA00022840"/>
    </source>
</evidence>
<dbReference type="Gene3D" id="1.10.510.10">
    <property type="entry name" value="Transferase(Phosphotransferase) domain 1"/>
    <property type="match status" value="1"/>
</dbReference>
<dbReference type="FunFam" id="3.80.10.10:FF:001655">
    <property type="entry name" value="Putative leucine-rich repeat receptor-like protein kinase family protein"/>
    <property type="match status" value="1"/>
</dbReference>
<dbReference type="Pfam" id="PF23598">
    <property type="entry name" value="LRR_14"/>
    <property type="match status" value="1"/>
</dbReference>
<keyword evidence="17 24" id="KW-0472">Membrane</keyword>
<dbReference type="SMART" id="SM00369">
    <property type="entry name" value="LRR_TYP"/>
    <property type="match status" value="10"/>
</dbReference>
<dbReference type="PROSITE" id="PS50011">
    <property type="entry name" value="PROTEIN_KINASE_DOM"/>
    <property type="match status" value="1"/>
</dbReference>
<feature type="chain" id="PRO_5040848923" description="non-specific serine/threonine protein kinase" evidence="25">
    <location>
        <begin position="28"/>
        <end position="1025"/>
    </location>
</feature>
<dbReference type="GO" id="GO:0005886">
    <property type="term" value="C:plasma membrane"/>
    <property type="evidence" value="ECO:0007669"/>
    <property type="project" value="UniProtKB-SubCell"/>
</dbReference>
<keyword evidence="13 22" id="KW-0547">Nucleotide-binding</keyword>
<keyword evidence="9" id="KW-0808">Transferase</keyword>
<dbReference type="PROSITE" id="PS51450">
    <property type="entry name" value="LRR"/>
    <property type="match status" value="1"/>
</dbReference>
<evidence type="ECO:0000256" key="13">
    <source>
        <dbReference type="ARBA" id="ARBA00022741"/>
    </source>
</evidence>
<dbReference type="PROSITE" id="PS00107">
    <property type="entry name" value="PROTEIN_KINASE_ATP"/>
    <property type="match status" value="1"/>
</dbReference>
<dbReference type="InterPro" id="IPR001611">
    <property type="entry name" value="Leu-rich_rpt"/>
</dbReference>
<comment type="subcellular location">
    <subcellularLocation>
        <location evidence="1">Cell membrane</location>
        <topology evidence="1">Single-pass membrane protein</topology>
    </subcellularLocation>
    <subcellularLocation>
        <location evidence="2">Membrane</location>
        <topology evidence="2">Single-pass type I membrane protein</topology>
    </subcellularLocation>
</comment>
<keyword evidence="7" id="KW-0597">Phosphoprotein</keyword>
<dbReference type="FunFam" id="3.30.200.20:FF:000432">
    <property type="entry name" value="LRR receptor-like serine/threonine-protein kinase EFR"/>
    <property type="match status" value="1"/>
</dbReference>
<evidence type="ECO:0000313" key="28">
    <source>
        <dbReference type="Proteomes" id="UP001165190"/>
    </source>
</evidence>
<dbReference type="GO" id="GO:0033612">
    <property type="term" value="F:receptor serine/threonine kinase binding"/>
    <property type="evidence" value="ECO:0007669"/>
    <property type="project" value="TreeGrafter"/>
</dbReference>
<dbReference type="Pfam" id="PF08263">
    <property type="entry name" value="LRRNT_2"/>
    <property type="match status" value="1"/>
</dbReference>
<comment type="catalytic activity">
    <reaction evidence="20">
        <text>L-threonyl-[protein] + ATP = O-phospho-L-threonyl-[protein] + ADP + H(+)</text>
        <dbReference type="Rhea" id="RHEA:46608"/>
        <dbReference type="Rhea" id="RHEA-COMP:11060"/>
        <dbReference type="Rhea" id="RHEA-COMP:11605"/>
        <dbReference type="ChEBI" id="CHEBI:15378"/>
        <dbReference type="ChEBI" id="CHEBI:30013"/>
        <dbReference type="ChEBI" id="CHEBI:30616"/>
        <dbReference type="ChEBI" id="CHEBI:61977"/>
        <dbReference type="ChEBI" id="CHEBI:456216"/>
        <dbReference type="EC" id="2.7.11.1"/>
    </reaction>
</comment>
<keyword evidence="15 22" id="KW-0067">ATP-binding</keyword>
<proteinExistence type="inferred from homology"/>
<dbReference type="FunFam" id="1.10.510.10:FF:000358">
    <property type="entry name" value="Putative leucine-rich repeat receptor-like serine/threonine-protein kinase"/>
    <property type="match status" value="1"/>
</dbReference>
<name>A0A9W7GSN5_HIBTR</name>
<evidence type="ECO:0000256" key="3">
    <source>
        <dbReference type="ARBA" id="ARBA00008684"/>
    </source>
</evidence>
<dbReference type="EC" id="2.7.11.1" evidence="4"/>
<dbReference type="PRINTS" id="PR00019">
    <property type="entry name" value="LEURICHRPT"/>
</dbReference>
<feature type="region of interest" description="Disordered" evidence="23">
    <location>
        <begin position="1004"/>
        <end position="1025"/>
    </location>
</feature>
<evidence type="ECO:0000313" key="27">
    <source>
        <dbReference type="EMBL" id="GMI64927.1"/>
    </source>
</evidence>
<dbReference type="InterPro" id="IPR000719">
    <property type="entry name" value="Prot_kinase_dom"/>
</dbReference>
<dbReference type="InterPro" id="IPR003591">
    <property type="entry name" value="Leu-rich_rpt_typical-subtyp"/>
</dbReference>
<dbReference type="CDD" id="cd14066">
    <property type="entry name" value="STKc_IRAK"/>
    <property type="match status" value="1"/>
</dbReference>
<evidence type="ECO:0000256" key="20">
    <source>
        <dbReference type="ARBA" id="ARBA00047899"/>
    </source>
</evidence>
<dbReference type="OrthoDB" id="676979at2759"/>
<evidence type="ECO:0000256" key="25">
    <source>
        <dbReference type="SAM" id="SignalP"/>
    </source>
</evidence>
<keyword evidence="8" id="KW-0433">Leucine-rich repeat</keyword>
<dbReference type="SMART" id="SM00220">
    <property type="entry name" value="S_TKc"/>
    <property type="match status" value="1"/>
</dbReference>
<keyword evidence="10 24" id="KW-0812">Transmembrane</keyword>
<evidence type="ECO:0000256" key="5">
    <source>
        <dbReference type="ARBA" id="ARBA00022475"/>
    </source>
</evidence>
<feature type="signal peptide" evidence="25">
    <location>
        <begin position="1"/>
        <end position="27"/>
    </location>
</feature>
<evidence type="ECO:0000256" key="9">
    <source>
        <dbReference type="ARBA" id="ARBA00022679"/>
    </source>
</evidence>
<keyword evidence="5" id="KW-1003">Cell membrane</keyword>
<dbReference type="GO" id="GO:0005524">
    <property type="term" value="F:ATP binding"/>
    <property type="evidence" value="ECO:0007669"/>
    <property type="project" value="UniProtKB-UniRule"/>
</dbReference>
<dbReference type="SUPFAM" id="SSF56112">
    <property type="entry name" value="Protein kinase-like (PK-like)"/>
    <property type="match status" value="1"/>
</dbReference>
<dbReference type="SUPFAM" id="SSF52058">
    <property type="entry name" value="L domain-like"/>
    <property type="match status" value="2"/>
</dbReference>
<evidence type="ECO:0000256" key="1">
    <source>
        <dbReference type="ARBA" id="ARBA00004162"/>
    </source>
</evidence>
<dbReference type="AlphaFoldDB" id="A0A9W7GSN5"/>
<sequence length="1025" mass="111933">MSSSSSLQFALLLLILYFKCLFLSIESQTSSLVTDKEALLSFKSQITTSGPLNPLSQWDPNLSPCNWTGVVCNRRRTRVVDLNLTGFHLQGSISSHIGNMSFLRSLQLQDNQLSGPLPDQMGNLFRLRDLNLSQNSLNGVIPSNISQLTELRVLDLTTNRFTGAIPTDLDRLVNLQVLNLGRNLFIGTIPASIANISSLDTLSFGTNNLTGTIPTELSRLRKLKVLDLTINYLTGTVPSSIYNMSSLVVLALASNNLWGRIPYNVGVTLPNLLVFNFCFNEFTGGIPGSLHNLTNIKVIRMAQNRLEGTVPPGLGNLPFLEMYNIGYNRIVSTGDDDGFEYIITSLTNSSRLKFLALDGNPLGGEIPESVGNLSKVLEKLYMGQSRISGNIPPSIAQLSGLTLLNLSYNSISGEIPPEIGELVELQVLDLARNQISGRIPSNLGDLQQLNRIDLSGNQLVGQIPSSFQNFQKLLSMDLSNNRLNGSIPREILNLPSLSTVLNLSKNSLSGAIPEDIGILKSVVAIDLSMNHLSGNIPRSIKDCISLEKLSMADNMLSGPIPGAIGEVKALETLDLSSNQLSGSIPADLQNLQILQSLNLSFNDLEGTLPSGGIFRDLSSVHLEGNRKLCSPLTCKNARGRHGTLVKVYVSVGVIAIFALCFIIASLFYIKKGKQKITGTSEQLKEQHQLISYHEIRNATQNFSPGNLIGNGSFGSVYKGYLNGVIVAVKVLDMARIGSWKSFRAECEALRNVRHRNLVKLITSCSSVDNKNVEFLALVYDFLVNGSVEDWLKGNKRNAYGYGLNVMERLKVAIGVASAVDYLHHDCEVPVVHCDLKPSNILLDQDMTAKVGDFGLARLLMEKSSDQPSISSTNALKGSVGYIPPEYGFGGKPSTAGDVYSFGVMLLELFTRKSPTDESFDGELSLIKWTQSAFPSNVKQILDPELLLLLQNLQYDKYSQPINPDIYHDSLTTIIGVGLSCTSVSPDGRITMRDALHKLKTVKNTLTNRSSPTKKEHGSFNTYTSE</sequence>
<evidence type="ECO:0000259" key="26">
    <source>
        <dbReference type="PROSITE" id="PS50011"/>
    </source>
</evidence>
<evidence type="ECO:0000256" key="2">
    <source>
        <dbReference type="ARBA" id="ARBA00004479"/>
    </source>
</evidence>
<dbReference type="InterPro" id="IPR055414">
    <property type="entry name" value="LRR_R13L4/SHOC2-like"/>
</dbReference>
<evidence type="ECO:0000256" key="19">
    <source>
        <dbReference type="ARBA" id="ARBA00023180"/>
    </source>
</evidence>
<keyword evidence="28" id="KW-1185">Reference proteome</keyword>
<reference evidence="27" key="1">
    <citation type="submission" date="2023-05" db="EMBL/GenBank/DDBJ databases">
        <title>Genome and transcriptome analyses reveal genes involved in the formation of fine ridges on petal epidermal cells in Hibiscus trionum.</title>
        <authorList>
            <person name="Koshimizu S."/>
            <person name="Masuda S."/>
            <person name="Ishii T."/>
            <person name="Shirasu K."/>
            <person name="Hoshino A."/>
            <person name="Arita M."/>
        </authorList>
    </citation>
    <scope>NUCLEOTIDE SEQUENCE</scope>
    <source>
        <strain evidence="27">Hamamatsu line</strain>
    </source>
</reference>
<evidence type="ECO:0000256" key="7">
    <source>
        <dbReference type="ARBA" id="ARBA00022553"/>
    </source>
</evidence>